<dbReference type="OrthoDB" id="3260393at2759"/>
<reference evidence="2" key="2">
    <citation type="submission" date="2015-01" db="EMBL/GenBank/DDBJ databases">
        <title>Evolutionary Origins and Diversification of the Mycorrhizal Mutualists.</title>
        <authorList>
            <consortium name="DOE Joint Genome Institute"/>
            <consortium name="Mycorrhizal Genomics Consortium"/>
            <person name="Kohler A."/>
            <person name="Kuo A."/>
            <person name="Nagy L.G."/>
            <person name="Floudas D."/>
            <person name="Copeland A."/>
            <person name="Barry K.W."/>
            <person name="Cichocki N."/>
            <person name="Veneault-Fourrey C."/>
            <person name="LaButti K."/>
            <person name="Lindquist E.A."/>
            <person name="Lipzen A."/>
            <person name="Lundell T."/>
            <person name="Morin E."/>
            <person name="Murat C."/>
            <person name="Riley R."/>
            <person name="Ohm R."/>
            <person name="Sun H."/>
            <person name="Tunlid A."/>
            <person name="Henrissat B."/>
            <person name="Grigoriev I.V."/>
            <person name="Hibbett D.S."/>
            <person name="Martin F."/>
        </authorList>
    </citation>
    <scope>NUCLEOTIDE SEQUENCE [LARGE SCALE GENOMIC DNA]</scope>
    <source>
        <strain evidence="2">Marx 270</strain>
    </source>
</reference>
<dbReference type="AlphaFoldDB" id="A0A0C3NJ58"/>
<keyword evidence="2" id="KW-1185">Reference proteome</keyword>
<dbReference type="InParanoid" id="A0A0C3NJ58"/>
<sequence>MDPSMYVYGDLEGTRCAAMSTRCLSSGYSALFTLGLLQTSPETVPLDDVDDDPSAYYFTLRTGRRDTVELRSFLYLDLASSSARSVASQTQRNRQQTSHVVTIDQLDVLHLRTEPRLVLPPDPYCVLVLTYLRSRCERHIAFTPKRVLPLPPKLAVPVASR</sequence>
<name>A0A0C3NJ58_PISTI</name>
<gene>
    <name evidence="1" type="ORF">M404DRAFT_1007546</name>
</gene>
<dbReference type="EMBL" id="KN832069">
    <property type="protein sequence ID" value="KIN95408.1"/>
    <property type="molecule type" value="Genomic_DNA"/>
</dbReference>
<organism evidence="1 2">
    <name type="scientific">Pisolithus tinctorius Marx 270</name>
    <dbReference type="NCBI Taxonomy" id="870435"/>
    <lineage>
        <taxon>Eukaryota</taxon>
        <taxon>Fungi</taxon>
        <taxon>Dikarya</taxon>
        <taxon>Basidiomycota</taxon>
        <taxon>Agaricomycotina</taxon>
        <taxon>Agaricomycetes</taxon>
        <taxon>Agaricomycetidae</taxon>
        <taxon>Boletales</taxon>
        <taxon>Sclerodermatineae</taxon>
        <taxon>Pisolithaceae</taxon>
        <taxon>Pisolithus</taxon>
    </lineage>
</organism>
<accession>A0A0C3NJ58</accession>
<dbReference type="Proteomes" id="UP000054217">
    <property type="component" value="Unassembled WGS sequence"/>
</dbReference>
<evidence type="ECO:0000313" key="2">
    <source>
        <dbReference type="Proteomes" id="UP000054217"/>
    </source>
</evidence>
<reference evidence="1 2" key="1">
    <citation type="submission" date="2014-04" db="EMBL/GenBank/DDBJ databases">
        <authorList>
            <consortium name="DOE Joint Genome Institute"/>
            <person name="Kuo A."/>
            <person name="Kohler A."/>
            <person name="Costa M.D."/>
            <person name="Nagy L.G."/>
            <person name="Floudas D."/>
            <person name="Copeland A."/>
            <person name="Barry K.W."/>
            <person name="Cichocki N."/>
            <person name="Veneault-Fourrey C."/>
            <person name="LaButti K."/>
            <person name="Lindquist E.A."/>
            <person name="Lipzen A."/>
            <person name="Lundell T."/>
            <person name="Morin E."/>
            <person name="Murat C."/>
            <person name="Sun H."/>
            <person name="Tunlid A."/>
            <person name="Henrissat B."/>
            <person name="Grigoriev I.V."/>
            <person name="Hibbett D.S."/>
            <person name="Martin F."/>
            <person name="Nordberg H.P."/>
            <person name="Cantor M.N."/>
            <person name="Hua S.X."/>
        </authorList>
    </citation>
    <scope>NUCLEOTIDE SEQUENCE [LARGE SCALE GENOMIC DNA]</scope>
    <source>
        <strain evidence="1 2">Marx 270</strain>
    </source>
</reference>
<proteinExistence type="predicted"/>
<evidence type="ECO:0000313" key="1">
    <source>
        <dbReference type="EMBL" id="KIN95408.1"/>
    </source>
</evidence>
<dbReference type="HOGENOM" id="CLU_1644401_0_0_1"/>
<protein>
    <submittedName>
        <fullName evidence="1">Uncharacterized protein</fullName>
    </submittedName>
</protein>